<dbReference type="GO" id="GO:0004497">
    <property type="term" value="F:monooxygenase activity"/>
    <property type="evidence" value="ECO:0007669"/>
    <property type="project" value="UniProtKB-KW"/>
</dbReference>
<name>A0A286SBZ3_STRST</name>
<evidence type="ECO:0000313" key="9">
    <source>
        <dbReference type="EMBL" id="ASZ00142.1"/>
    </source>
</evidence>
<evidence type="ECO:0000256" key="8">
    <source>
        <dbReference type="SAM" id="MobiDB-lite"/>
    </source>
</evidence>
<evidence type="ECO:0000256" key="5">
    <source>
        <dbReference type="ARBA" id="ARBA00023004"/>
    </source>
</evidence>
<evidence type="ECO:0000256" key="7">
    <source>
        <dbReference type="RuleBase" id="RU000461"/>
    </source>
</evidence>
<dbReference type="PRINTS" id="PR00359">
    <property type="entry name" value="BP450"/>
</dbReference>
<dbReference type="GO" id="GO:0005506">
    <property type="term" value="F:iron ion binding"/>
    <property type="evidence" value="ECO:0007669"/>
    <property type="project" value="InterPro"/>
</dbReference>
<proteinExistence type="inferred from homology"/>
<dbReference type="Gene3D" id="1.10.630.10">
    <property type="entry name" value="Cytochrome P450"/>
    <property type="match status" value="1"/>
</dbReference>
<keyword evidence="4 7" id="KW-0560">Oxidoreductase</keyword>
<evidence type="ECO:0000256" key="2">
    <source>
        <dbReference type="ARBA" id="ARBA00022617"/>
    </source>
</evidence>
<comment type="similarity">
    <text evidence="1 7">Belongs to the cytochrome P450 family.</text>
</comment>
<dbReference type="PROSITE" id="PS00086">
    <property type="entry name" value="CYTOCHROME_P450"/>
    <property type="match status" value="1"/>
</dbReference>
<dbReference type="AlphaFoldDB" id="A0A286SBZ3"/>
<dbReference type="EMBL" id="KY593296">
    <property type="protein sequence ID" value="ASZ00142.1"/>
    <property type="molecule type" value="Genomic_DNA"/>
</dbReference>
<evidence type="ECO:0000256" key="4">
    <source>
        <dbReference type="ARBA" id="ARBA00023002"/>
    </source>
</evidence>
<evidence type="ECO:0000256" key="3">
    <source>
        <dbReference type="ARBA" id="ARBA00022723"/>
    </source>
</evidence>
<dbReference type="Pfam" id="PF00067">
    <property type="entry name" value="p450"/>
    <property type="match status" value="1"/>
</dbReference>
<keyword evidence="6 7" id="KW-0503">Monooxygenase</keyword>
<dbReference type="SUPFAM" id="SSF48264">
    <property type="entry name" value="Cytochrome P450"/>
    <property type="match status" value="1"/>
</dbReference>
<dbReference type="InterPro" id="IPR002397">
    <property type="entry name" value="Cyt_P450_B"/>
</dbReference>
<dbReference type="InterPro" id="IPR001128">
    <property type="entry name" value="Cyt_P450"/>
</dbReference>
<dbReference type="InterPro" id="IPR036396">
    <property type="entry name" value="Cyt_P450_sf"/>
</dbReference>
<dbReference type="GO" id="GO:0016705">
    <property type="term" value="F:oxidoreductase activity, acting on paired donors, with incorporation or reduction of molecular oxygen"/>
    <property type="evidence" value="ECO:0007669"/>
    <property type="project" value="InterPro"/>
</dbReference>
<feature type="compositionally biased region" description="Low complexity" evidence="8">
    <location>
        <begin position="1"/>
        <end position="10"/>
    </location>
</feature>
<evidence type="ECO:0000256" key="1">
    <source>
        <dbReference type="ARBA" id="ARBA00010617"/>
    </source>
</evidence>
<accession>A0A286SBZ3</accession>
<feature type="region of interest" description="Disordered" evidence="8">
    <location>
        <begin position="1"/>
        <end position="48"/>
    </location>
</feature>
<keyword evidence="2 7" id="KW-0349">Heme</keyword>
<dbReference type="InterPro" id="IPR017972">
    <property type="entry name" value="Cyt_P450_CS"/>
</dbReference>
<dbReference type="GO" id="GO:0020037">
    <property type="term" value="F:heme binding"/>
    <property type="evidence" value="ECO:0007669"/>
    <property type="project" value="InterPro"/>
</dbReference>
<sequence length="430" mass="47887">MSLPTAAPATGPTPPDDTTPSVYRLPFPPGFTERSGCPFDPPPMLRDHHDQGEVREIALTDGGTGWLVTGYEEGRTLLSDPRLSSDRLRNPLVVKLPAELRAQLMADEAVAGNFIAMDPPDHTRYRKMLTRQFTLRRVRQLEPRILEIVTERIDAMLARGNSADLVKDFGLAVPSLVICELLGVAYEERGEFQARTEELLNLDIPFEKQLAALDELRKFILGQVRRKRATPTDDMLSDLIRSDTEPPLTDEEVVGMANLLLVGGHETTANMLSLGTFALLEHPEQFRALRDRPELMDGAVEELLRYLSIVHHGLLRTTTEDVEIAGRTIPAESLVIISVSEANRDPRHYDSPAALDVSRPRRTHLAFGHGIHQCIGQQLARSEMTIAFPELLRRLPGLRLAVPADEVPLREKMAVYGLHSLPVTWDAPDA</sequence>
<dbReference type="CDD" id="cd11030">
    <property type="entry name" value="CYP105-like"/>
    <property type="match status" value="1"/>
</dbReference>
<dbReference type="PANTHER" id="PTHR46696:SF1">
    <property type="entry name" value="CYTOCHROME P450 YJIB-RELATED"/>
    <property type="match status" value="1"/>
</dbReference>
<reference evidence="9" key="1">
    <citation type="journal article" date="2017" name="ACS Chem. Biol.">
        <title>Functional Analysis of Cytochrome P450s Involved in Streptovaricin Biosynthesis and Generation of Anti-MRSA Analogues.</title>
        <authorList>
            <person name="Liu Y."/>
            <person name="Chen X."/>
            <person name="Li Z."/>
            <person name="Xu W."/>
            <person name="Tao W."/>
            <person name="Wu J."/>
            <person name="Yang J."/>
            <person name="Deng Z."/>
            <person name="Sun Y."/>
        </authorList>
    </citation>
    <scope>NUCLEOTIDE SEQUENCE</scope>
    <source>
        <strain evidence="9">CCTCC M2017417</strain>
    </source>
</reference>
<dbReference type="PANTHER" id="PTHR46696">
    <property type="entry name" value="P450, PUTATIVE (EUROFUNG)-RELATED"/>
    <property type="match status" value="1"/>
</dbReference>
<gene>
    <name evidence="9" type="primary">stvP1</name>
</gene>
<dbReference type="FunFam" id="1.10.630.10:FF:000018">
    <property type="entry name" value="Cytochrome P450 monooxygenase"/>
    <property type="match status" value="1"/>
</dbReference>
<keyword evidence="3 7" id="KW-0479">Metal-binding</keyword>
<dbReference type="PRINTS" id="PR00385">
    <property type="entry name" value="P450"/>
</dbReference>
<dbReference type="BioCyc" id="MetaCyc:MONOMER-20730"/>
<organism evidence="9">
    <name type="scientific">Streptomyces spectabilis</name>
    <dbReference type="NCBI Taxonomy" id="68270"/>
    <lineage>
        <taxon>Bacteria</taxon>
        <taxon>Bacillati</taxon>
        <taxon>Actinomycetota</taxon>
        <taxon>Actinomycetes</taxon>
        <taxon>Kitasatosporales</taxon>
        <taxon>Streptomycetaceae</taxon>
        <taxon>Streptomyces</taxon>
    </lineage>
</organism>
<protein>
    <submittedName>
        <fullName evidence="9">Cytochrome P450</fullName>
    </submittedName>
</protein>
<evidence type="ECO:0000256" key="6">
    <source>
        <dbReference type="ARBA" id="ARBA00023033"/>
    </source>
</evidence>
<keyword evidence="5 7" id="KW-0408">Iron</keyword>